<dbReference type="OrthoDB" id="240576at2"/>
<protein>
    <recommendedName>
        <fullName evidence="3">Formylmethanofuran dehydrogenase subunit B</fullName>
    </recommendedName>
</protein>
<gene>
    <name evidence="1" type="ORF">SV7mr_28260</name>
</gene>
<evidence type="ECO:0000313" key="2">
    <source>
        <dbReference type="Proteomes" id="UP000315003"/>
    </source>
</evidence>
<proteinExistence type="predicted"/>
<dbReference type="RefSeq" id="WP_145272811.1">
    <property type="nucleotide sequence ID" value="NZ_CP036272.1"/>
</dbReference>
<organism evidence="1 2">
    <name type="scientific">Stieleria bergensis</name>
    <dbReference type="NCBI Taxonomy" id="2528025"/>
    <lineage>
        <taxon>Bacteria</taxon>
        <taxon>Pseudomonadati</taxon>
        <taxon>Planctomycetota</taxon>
        <taxon>Planctomycetia</taxon>
        <taxon>Pirellulales</taxon>
        <taxon>Pirellulaceae</taxon>
        <taxon>Stieleria</taxon>
    </lineage>
</organism>
<dbReference type="EMBL" id="CP036272">
    <property type="protein sequence ID" value="QDT60306.1"/>
    <property type="molecule type" value="Genomic_DNA"/>
</dbReference>
<dbReference type="AlphaFoldDB" id="A0A517SW03"/>
<dbReference type="Proteomes" id="UP000315003">
    <property type="component" value="Chromosome"/>
</dbReference>
<keyword evidence="2" id="KW-1185">Reference proteome</keyword>
<name>A0A517SW03_9BACT</name>
<reference evidence="1 2" key="1">
    <citation type="submission" date="2019-02" db="EMBL/GenBank/DDBJ databases">
        <title>Deep-cultivation of Planctomycetes and their phenomic and genomic characterization uncovers novel biology.</title>
        <authorList>
            <person name="Wiegand S."/>
            <person name="Jogler M."/>
            <person name="Boedeker C."/>
            <person name="Pinto D."/>
            <person name="Vollmers J."/>
            <person name="Rivas-Marin E."/>
            <person name="Kohn T."/>
            <person name="Peeters S.H."/>
            <person name="Heuer A."/>
            <person name="Rast P."/>
            <person name="Oberbeckmann S."/>
            <person name="Bunk B."/>
            <person name="Jeske O."/>
            <person name="Meyerdierks A."/>
            <person name="Storesund J.E."/>
            <person name="Kallscheuer N."/>
            <person name="Luecker S."/>
            <person name="Lage O.M."/>
            <person name="Pohl T."/>
            <person name="Merkel B.J."/>
            <person name="Hornburger P."/>
            <person name="Mueller R.-W."/>
            <person name="Bruemmer F."/>
            <person name="Labrenz M."/>
            <person name="Spormann A.M."/>
            <person name="Op den Camp H."/>
            <person name="Overmann J."/>
            <person name="Amann R."/>
            <person name="Jetten M.S.M."/>
            <person name="Mascher T."/>
            <person name="Medema M.H."/>
            <person name="Devos D.P."/>
            <person name="Kaster A.-K."/>
            <person name="Ovreas L."/>
            <person name="Rohde M."/>
            <person name="Galperin M.Y."/>
            <person name="Jogler C."/>
        </authorList>
    </citation>
    <scope>NUCLEOTIDE SEQUENCE [LARGE SCALE GENOMIC DNA]</scope>
    <source>
        <strain evidence="1 2">SV_7m_r</strain>
    </source>
</reference>
<evidence type="ECO:0008006" key="3">
    <source>
        <dbReference type="Google" id="ProtNLM"/>
    </source>
</evidence>
<sequence length="367" mass="39941">MSRIVCPFCSLHCDDVITTVAETDSEDFGIKTLHRCSLAEQGLQSALNPPPPRIGDNRFEASRWDSLVPQVAQQLESLDAPPLVSLRSATIELGKQLDDLMQQGRLRLSIPQSPSEQAWDQAVGRETSLTATLGDALVHADLVYSLGDLADSLPRLATRFTDHKLTVHSLHTLTLPVMTRLNQALHQPGGKPVAEETVEPLLQQMQTASYTVFLVGPNAFESASATVLAEQFCRWVAAMNRPAKSDAQLLQRAVCLRFDPLQSIRNVFRWRRNDITGLAPKTGPVSIRLGNCPSAGTEQRALIQIGGDDPGRLAAEIFLPAEQAGIQRSGTVIRGDGTVTLPLVSATATRNLPSTSEWLDKLFAEIS</sequence>
<accession>A0A517SW03</accession>
<evidence type="ECO:0000313" key="1">
    <source>
        <dbReference type="EMBL" id="QDT60306.1"/>
    </source>
</evidence>